<dbReference type="GeneID" id="93058406"/>
<gene>
    <name evidence="4" type="ORF">DF017_20660</name>
    <name evidence="2" type="ORF">F7R25_22005</name>
    <name evidence="3" type="ORF">WT44_05280</name>
</gene>
<dbReference type="Proteomes" id="UP000473470">
    <property type="component" value="Unassembled WGS sequence"/>
</dbReference>
<dbReference type="EMBL" id="LPHB01000019">
    <property type="protein sequence ID" value="KWA66477.1"/>
    <property type="molecule type" value="Genomic_DNA"/>
</dbReference>
<dbReference type="GO" id="GO:0003700">
    <property type="term" value="F:DNA-binding transcription factor activity"/>
    <property type="evidence" value="ECO:0007669"/>
    <property type="project" value="InterPro"/>
</dbReference>
<dbReference type="Proteomes" id="UP000068603">
    <property type="component" value="Unassembled WGS sequence"/>
</dbReference>
<organism evidence="3">
    <name type="scientific">Burkholderia stagnalis</name>
    <dbReference type="NCBI Taxonomy" id="1503054"/>
    <lineage>
        <taxon>Bacteria</taxon>
        <taxon>Pseudomonadati</taxon>
        <taxon>Pseudomonadota</taxon>
        <taxon>Betaproteobacteria</taxon>
        <taxon>Burkholderiales</taxon>
        <taxon>Burkholderiaceae</taxon>
        <taxon>Burkholderia</taxon>
        <taxon>Burkholderia cepacia complex</taxon>
    </lineage>
</organism>
<dbReference type="PANTHER" id="PTHR30432">
    <property type="entry name" value="TRANSCRIPTIONAL REGULATOR MODE"/>
    <property type="match status" value="1"/>
</dbReference>
<accession>A0A104N9P9</accession>
<dbReference type="InterPro" id="IPR051815">
    <property type="entry name" value="Molybdate_resp_trans_reg"/>
</dbReference>
<reference evidence="3 5" key="1">
    <citation type="submission" date="2015-11" db="EMBL/GenBank/DDBJ databases">
        <title>Expanding the genomic diversity of Burkholderia species for the development of highly accurate diagnostics.</title>
        <authorList>
            <person name="Sahl J."/>
            <person name="Keim P."/>
            <person name="Wagner D."/>
        </authorList>
    </citation>
    <scope>NUCLEOTIDE SEQUENCE [LARGE SCALE GENOMIC DNA]</scope>
    <source>
        <strain evidence="3 5">MSMB1960WGS</strain>
    </source>
</reference>
<evidence type="ECO:0000313" key="7">
    <source>
        <dbReference type="Proteomes" id="UP000473470"/>
    </source>
</evidence>
<dbReference type="Gene3D" id="1.10.10.10">
    <property type="entry name" value="Winged helix-like DNA-binding domain superfamily/Winged helix DNA-binding domain"/>
    <property type="match status" value="1"/>
</dbReference>
<evidence type="ECO:0000313" key="3">
    <source>
        <dbReference type="EMBL" id="KWA66477.1"/>
    </source>
</evidence>
<dbReference type="SUPFAM" id="SSF46785">
    <property type="entry name" value="Winged helix' DNA-binding domain"/>
    <property type="match status" value="1"/>
</dbReference>
<dbReference type="STRING" id="1503054.WT74_17695"/>
<dbReference type="RefSeq" id="WP_059881288.1">
    <property type="nucleotide sequence ID" value="NZ_CABVPM010000157.1"/>
</dbReference>
<protein>
    <submittedName>
        <fullName evidence="2">LysR family transcriptional regulator</fullName>
    </submittedName>
    <submittedName>
        <fullName evidence="3">ModE family transcriptional regulator</fullName>
    </submittedName>
</protein>
<sequence length="107" mass="11432">MRIRMGDTVALGPGKVALLEAVREHGSISAAARSLGMSYRRAWLLIDELNRSLTSPATVSEQGGHSGGGCTLTPVGDEIVRLYRAIEQQAQKHCAKQIAALTGFMQP</sequence>
<evidence type="ECO:0000313" key="4">
    <source>
        <dbReference type="EMBL" id="RQY89358.1"/>
    </source>
</evidence>
<dbReference type="PANTHER" id="PTHR30432:SF1">
    <property type="entry name" value="DNA-BINDING TRANSCRIPTIONAL DUAL REGULATOR MODE"/>
    <property type="match status" value="1"/>
</dbReference>
<name>A0A104N9P9_9BURK</name>
<evidence type="ECO:0000313" key="2">
    <source>
        <dbReference type="EMBL" id="KAB0635758.1"/>
    </source>
</evidence>
<evidence type="ECO:0000259" key="1">
    <source>
        <dbReference type="Pfam" id="PF00126"/>
    </source>
</evidence>
<dbReference type="EMBL" id="VZOK01000035">
    <property type="protein sequence ID" value="KAB0635758.1"/>
    <property type="molecule type" value="Genomic_DNA"/>
</dbReference>
<dbReference type="InterPro" id="IPR036390">
    <property type="entry name" value="WH_DNA-bd_sf"/>
</dbReference>
<keyword evidence="6" id="KW-1185">Reference proteome</keyword>
<reference evidence="4 6" key="2">
    <citation type="submission" date="2018-08" db="EMBL/GenBank/DDBJ databases">
        <title>Comparative analysis of Burkholderia isolates from Puerto Rico.</title>
        <authorList>
            <person name="Hall C."/>
            <person name="Sahl J."/>
            <person name="Wagner D."/>
        </authorList>
    </citation>
    <scope>NUCLEOTIDE SEQUENCE [LARGE SCALE GENOMIC DNA]</scope>
    <source>
        <strain evidence="4 6">Bp8966</strain>
    </source>
</reference>
<dbReference type="Proteomes" id="UP000281098">
    <property type="component" value="Unassembled WGS sequence"/>
</dbReference>
<evidence type="ECO:0000313" key="6">
    <source>
        <dbReference type="Proteomes" id="UP000281098"/>
    </source>
</evidence>
<evidence type="ECO:0000313" key="5">
    <source>
        <dbReference type="Proteomes" id="UP000068603"/>
    </source>
</evidence>
<feature type="domain" description="HTH lysR-type" evidence="1">
    <location>
        <begin position="17"/>
        <end position="76"/>
    </location>
</feature>
<dbReference type="AlphaFoldDB" id="A0A104N9P9"/>
<reference evidence="2 7" key="3">
    <citation type="submission" date="2019-09" db="EMBL/GenBank/DDBJ databases">
        <title>Draft genome sequences of 48 bacterial type strains from the CCUG.</title>
        <authorList>
            <person name="Tunovic T."/>
            <person name="Pineiro-Iglesias B."/>
            <person name="Unosson C."/>
            <person name="Inganas E."/>
            <person name="Ohlen M."/>
            <person name="Cardew S."/>
            <person name="Jensie-Markopoulos S."/>
            <person name="Salva-Serra F."/>
            <person name="Jaen-Luchoro D."/>
            <person name="Karlsson R."/>
            <person name="Svensson-Stadler L."/>
            <person name="Chun J."/>
            <person name="Moore E."/>
        </authorList>
    </citation>
    <scope>NUCLEOTIDE SEQUENCE [LARGE SCALE GENOMIC DNA]</scope>
    <source>
        <strain evidence="2 7">CCUG 65686</strain>
    </source>
</reference>
<dbReference type="Pfam" id="PF00126">
    <property type="entry name" value="HTH_1"/>
    <property type="match status" value="1"/>
</dbReference>
<comment type="caution">
    <text evidence="3">The sequence shown here is derived from an EMBL/GenBank/DDBJ whole genome shotgun (WGS) entry which is preliminary data.</text>
</comment>
<proteinExistence type="predicted"/>
<dbReference type="EMBL" id="QTPM01000026">
    <property type="protein sequence ID" value="RQY89358.1"/>
    <property type="molecule type" value="Genomic_DNA"/>
</dbReference>
<dbReference type="InterPro" id="IPR000847">
    <property type="entry name" value="LysR_HTH_N"/>
</dbReference>
<dbReference type="InterPro" id="IPR036388">
    <property type="entry name" value="WH-like_DNA-bd_sf"/>
</dbReference>